<dbReference type="SMART" id="SM00220">
    <property type="entry name" value="S_TKc"/>
    <property type="match status" value="1"/>
</dbReference>
<dbReference type="PANTHER" id="PTHR45832">
    <property type="entry name" value="SERINE/THREONINE-PROTEIN KINASE SAMKA-RELATED-RELATED"/>
    <property type="match status" value="1"/>
</dbReference>
<evidence type="ECO:0000256" key="3">
    <source>
        <dbReference type="ARBA" id="ARBA00022840"/>
    </source>
</evidence>
<accession>A0A8H7R9U2</accession>
<dbReference type="GO" id="GO:0005524">
    <property type="term" value="F:ATP binding"/>
    <property type="evidence" value="ECO:0007669"/>
    <property type="project" value="UniProtKB-UniRule"/>
</dbReference>
<dbReference type="InterPro" id="IPR000719">
    <property type="entry name" value="Prot_kinase_dom"/>
</dbReference>
<feature type="binding site" evidence="4">
    <location>
        <position position="216"/>
    </location>
    <ligand>
        <name>ATP</name>
        <dbReference type="ChEBI" id="CHEBI:30616"/>
    </ligand>
</feature>
<evidence type="ECO:0000256" key="1">
    <source>
        <dbReference type="ARBA" id="ARBA00008874"/>
    </source>
</evidence>
<dbReference type="SUPFAM" id="SSF56112">
    <property type="entry name" value="Protein kinase-like (PK-like)"/>
    <property type="match status" value="1"/>
</dbReference>
<dbReference type="InterPro" id="IPR051931">
    <property type="entry name" value="PAK3-like"/>
</dbReference>
<evidence type="ECO:0000313" key="9">
    <source>
        <dbReference type="Proteomes" id="UP000603453"/>
    </source>
</evidence>
<keyword evidence="5" id="KW-0723">Serine/threonine-protein kinase</keyword>
<dbReference type="Pfam" id="PF00069">
    <property type="entry name" value="Pkinase"/>
    <property type="match status" value="1"/>
</dbReference>
<comment type="similarity">
    <text evidence="1">Belongs to the protein kinase superfamily. STE Ser/Thr protein kinase family. STE20 subfamily.</text>
</comment>
<comment type="caution">
    <text evidence="8">The sequence shown here is derived from an EMBL/GenBank/DDBJ whole genome shotgun (WGS) entry which is preliminary data.</text>
</comment>
<dbReference type="EMBL" id="JAEPRD010000027">
    <property type="protein sequence ID" value="KAG2207017.1"/>
    <property type="molecule type" value="Genomic_DNA"/>
</dbReference>
<dbReference type="PROSITE" id="PS00107">
    <property type="entry name" value="PROTEIN_KINASE_ATP"/>
    <property type="match status" value="1"/>
</dbReference>
<gene>
    <name evidence="8" type="ORF">INT47_008486</name>
</gene>
<dbReference type="GO" id="GO:0004674">
    <property type="term" value="F:protein serine/threonine kinase activity"/>
    <property type="evidence" value="ECO:0007669"/>
    <property type="project" value="UniProtKB-KW"/>
</dbReference>
<dbReference type="InterPro" id="IPR008271">
    <property type="entry name" value="Ser/Thr_kinase_AS"/>
</dbReference>
<proteinExistence type="inferred from homology"/>
<dbReference type="OrthoDB" id="2208673at2759"/>
<sequence length="460" mass="52873">MLHISTTNNNKFGKHMLASAKDHEKNGLFEKRASSCSPKQQLRKSKSLTTASTGAKNLIDMTLKRRSTGCINRRSSSIYSTTSSSSNNISKEIWRPPGFYEIPNVFGPDCFLKPDIKKKTYNLREYPATNRISEKPWYPVGPSTEIPQLPPLIRSAENEFERRVRKTLSPKKIQVSNLDPRNKYTGFKEVGTGVNGSVVRVTHKYKKNNLQHLAIKRCRLDPDREYKAAIVRELRIMSSGHSNLIRLREVTLWRDDVWMAMDLQRCSVFAVLCQRGIPEEHTIHIACETLKGLNYLHNKGYIHRDIKCENLLLGWNGEVKLADFGLATRTTKRNRDRLGTSKWMAPEVIREQYYNEKIDMWSLGITVIEMMDRVPPHYLVKDEMELFSTILSEPSPTFTYSYPTMYMRGLVAWLLDEHPSTRPSSKDVLSEIEAHVQSRLLKCSTSAELARFINHVLPPS</sequence>
<evidence type="ECO:0000259" key="7">
    <source>
        <dbReference type="PROSITE" id="PS50011"/>
    </source>
</evidence>
<dbReference type="PANTHER" id="PTHR45832:SF22">
    <property type="entry name" value="SERINE_THREONINE-PROTEIN KINASE SAMKA-RELATED"/>
    <property type="match status" value="1"/>
</dbReference>
<dbReference type="InterPro" id="IPR017441">
    <property type="entry name" value="Protein_kinase_ATP_BS"/>
</dbReference>
<keyword evidence="9" id="KW-1185">Reference proteome</keyword>
<organism evidence="8 9">
    <name type="scientific">Mucor saturninus</name>
    <dbReference type="NCBI Taxonomy" id="64648"/>
    <lineage>
        <taxon>Eukaryota</taxon>
        <taxon>Fungi</taxon>
        <taxon>Fungi incertae sedis</taxon>
        <taxon>Mucoromycota</taxon>
        <taxon>Mucoromycotina</taxon>
        <taxon>Mucoromycetes</taxon>
        <taxon>Mucorales</taxon>
        <taxon>Mucorineae</taxon>
        <taxon>Mucoraceae</taxon>
        <taxon>Mucor</taxon>
    </lineage>
</organism>
<name>A0A8H7R9U2_9FUNG</name>
<evidence type="ECO:0000313" key="8">
    <source>
        <dbReference type="EMBL" id="KAG2207017.1"/>
    </source>
</evidence>
<feature type="region of interest" description="Disordered" evidence="6">
    <location>
        <begin position="30"/>
        <end position="50"/>
    </location>
</feature>
<evidence type="ECO:0000256" key="2">
    <source>
        <dbReference type="ARBA" id="ARBA00022741"/>
    </source>
</evidence>
<dbReference type="PROSITE" id="PS00108">
    <property type="entry name" value="PROTEIN_KINASE_ST"/>
    <property type="match status" value="1"/>
</dbReference>
<reference evidence="8" key="1">
    <citation type="submission" date="2020-12" db="EMBL/GenBank/DDBJ databases">
        <title>Metabolic potential, ecology and presence of endohyphal bacteria is reflected in genomic diversity of Mucoromycotina.</title>
        <authorList>
            <person name="Muszewska A."/>
            <person name="Okrasinska A."/>
            <person name="Steczkiewicz K."/>
            <person name="Drgas O."/>
            <person name="Orlowska M."/>
            <person name="Perlinska-Lenart U."/>
            <person name="Aleksandrzak-Piekarczyk T."/>
            <person name="Szatraj K."/>
            <person name="Zielenkiewicz U."/>
            <person name="Pilsyk S."/>
            <person name="Malc E."/>
            <person name="Mieczkowski P."/>
            <person name="Kruszewska J.S."/>
            <person name="Biernat P."/>
            <person name="Pawlowska J."/>
        </authorList>
    </citation>
    <scope>NUCLEOTIDE SEQUENCE</scope>
    <source>
        <strain evidence="8">WA0000017839</strain>
    </source>
</reference>
<feature type="domain" description="Protein kinase" evidence="7">
    <location>
        <begin position="184"/>
        <end position="436"/>
    </location>
</feature>
<evidence type="ECO:0000256" key="4">
    <source>
        <dbReference type="PROSITE-ProRule" id="PRU10141"/>
    </source>
</evidence>
<protein>
    <recommendedName>
        <fullName evidence="7">Protein kinase domain-containing protein</fullName>
    </recommendedName>
</protein>
<keyword evidence="2 4" id="KW-0547">Nucleotide-binding</keyword>
<dbReference type="Gene3D" id="1.10.510.10">
    <property type="entry name" value="Transferase(Phosphotransferase) domain 1"/>
    <property type="match status" value="1"/>
</dbReference>
<dbReference type="AlphaFoldDB" id="A0A8H7R9U2"/>
<dbReference type="PROSITE" id="PS50011">
    <property type="entry name" value="PROTEIN_KINASE_DOM"/>
    <property type="match status" value="1"/>
</dbReference>
<keyword evidence="5" id="KW-0808">Transferase</keyword>
<dbReference type="Gene3D" id="3.30.200.20">
    <property type="entry name" value="Phosphorylase Kinase, domain 1"/>
    <property type="match status" value="1"/>
</dbReference>
<dbReference type="InterPro" id="IPR011009">
    <property type="entry name" value="Kinase-like_dom_sf"/>
</dbReference>
<keyword evidence="3 4" id="KW-0067">ATP-binding</keyword>
<evidence type="ECO:0000256" key="5">
    <source>
        <dbReference type="RuleBase" id="RU000304"/>
    </source>
</evidence>
<dbReference type="Proteomes" id="UP000603453">
    <property type="component" value="Unassembled WGS sequence"/>
</dbReference>
<evidence type="ECO:0000256" key="6">
    <source>
        <dbReference type="SAM" id="MobiDB-lite"/>
    </source>
</evidence>
<keyword evidence="5" id="KW-0418">Kinase</keyword>